<protein>
    <submittedName>
        <fullName evidence="1">Uncharacterized protein</fullName>
    </submittedName>
</protein>
<gene>
    <name evidence="1" type="ORF">AAAT34_12625</name>
</gene>
<evidence type="ECO:0000313" key="1">
    <source>
        <dbReference type="EMBL" id="MEQ2487878.1"/>
    </source>
</evidence>
<name>A0ABV1FU41_9BACT</name>
<keyword evidence="2" id="KW-1185">Reference proteome</keyword>
<accession>A0ABV1FU41</accession>
<dbReference type="EMBL" id="JBBNFP010000109">
    <property type="protein sequence ID" value="MEQ2487878.1"/>
    <property type="molecule type" value="Genomic_DNA"/>
</dbReference>
<comment type="caution">
    <text evidence="1">The sequence shown here is derived from an EMBL/GenBank/DDBJ whole genome shotgun (WGS) entry which is preliminary data.</text>
</comment>
<reference evidence="1 2" key="1">
    <citation type="submission" date="2024-04" db="EMBL/GenBank/DDBJ databases">
        <title>Human intestinal bacterial collection.</title>
        <authorList>
            <person name="Pauvert C."/>
            <person name="Hitch T.C.A."/>
            <person name="Clavel T."/>
        </authorList>
    </citation>
    <scope>NUCLEOTIDE SEQUENCE [LARGE SCALE GENOMIC DNA]</scope>
    <source>
        <strain evidence="1 2">CLA-AA-H145</strain>
    </source>
</reference>
<evidence type="ECO:0000313" key="2">
    <source>
        <dbReference type="Proteomes" id="UP001487296"/>
    </source>
</evidence>
<dbReference type="RefSeq" id="WP_215760963.1">
    <property type="nucleotide sequence ID" value="NZ_JAHKBE010000113.1"/>
</dbReference>
<organism evidence="1 2">
    <name type="scientific">Hallella faecis</name>
    <dbReference type="NCBI Taxonomy" id="2841596"/>
    <lineage>
        <taxon>Bacteria</taxon>
        <taxon>Pseudomonadati</taxon>
        <taxon>Bacteroidota</taxon>
        <taxon>Bacteroidia</taxon>
        <taxon>Bacteroidales</taxon>
        <taxon>Prevotellaceae</taxon>
        <taxon>Hallella</taxon>
    </lineage>
</organism>
<dbReference type="Proteomes" id="UP001487296">
    <property type="component" value="Unassembled WGS sequence"/>
</dbReference>
<sequence length="260" mass="31324">MGHIELLDAYNNVINEWKERTRMENGDVLDLIKRGLVVCENTHRRGLLLNGINPSFNEKKNDKSNIFFVFSNAEDQGRSRYWAKKHKQFGGRDSDLVQNHMGYLDLFPLKESRQLRFEKILRPYNDLRMLLLKKTQEEIERIDPKLIVHANKGSLYYWGLNPKTYQKDYENPWLNYDFDEIDLHDCPPLEEYAKRLDSKDIPMEKRFVHLYRISGNAWGKDSNHFFLAYIMEYNRMEGWKRDQLLTAEEMKALWEWCDRY</sequence>
<proteinExistence type="predicted"/>